<keyword evidence="3" id="KW-1185">Reference proteome</keyword>
<dbReference type="EMBL" id="BAAABU010000006">
    <property type="protein sequence ID" value="GAA0232750.1"/>
    <property type="molecule type" value="Genomic_DNA"/>
</dbReference>
<dbReference type="Proteomes" id="UP001500416">
    <property type="component" value="Unassembled WGS sequence"/>
</dbReference>
<reference evidence="2 3" key="1">
    <citation type="journal article" date="2019" name="Int. J. Syst. Evol. Microbiol.">
        <title>The Global Catalogue of Microorganisms (GCM) 10K type strain sequencing project: providing services to taxonomists for standard genome sequencing and annotation.</title>
        <authorList>
            <consortium name="The Broad Institute Genomics Platform"/>
            <consortium name="The Broad Institute Genome Sequencing Center for Infectious Disease"/>
            <person name="Wu L."/>
            <person name="Ma J."/>
        </authorList>
    </citation>
    <scope>NUCLEOTIDE SEQUENCE [LARGE SCALE GENOMIC DNA]</scope>
    <source>
        <strain evidence="2 3">JCM 3380</strain>
    </source>
</reference>
<feature type="region of interest" description="Disordered" evidence="1">
    <location>
        <begin position="23"/>
        <end position="81"/>
    </location>
</feature>
<sequence length="116" mass="12532">MTTWLKWSSIPAELPLADLPVDTRRCHSARPPDLRPWWSARDGRTARGPAGRTARRVRTAPGRGRRPGHARTPVLTNSGGRAKAVKITTTNTITGCHPVIHAINAATKALDGASKE</sequence>
<feature type="compositionally biased region" description="Basic and acidic residues" evidence="1">
    <location>
        <begin position="23"/>
        <end position="33"/>
    </location>
</feature>
<organism evidence="2 3">
    <name type="scientific">Saccharothrix mutabilis subsp. mutabilis</name>
    <dbReference type="NCBI Taxonomy" id="66855"/>
    <lineage>
        <taxon>Bacteria</taxon>
        <taxon>Bacillati</taxon>
        <taxon>Actinomycetota</taxon>
        <taxon>Actinomycetes</taxon>
        <taxon>Pseudonocardiales</taxon>
        <taxon>Pseudonocardiaceae</taxon>
        <taxon>Saccharothrix</taxon>
    </lineage>
</organism>
<comment type="caution">
    <text evidence="2">The sequence shown here is derived from an EMBL/GenBank/DDBJ whole genome shotgun (WGS) entry which is preliminary data.</text>
</comment>
<name>A0ABN0TXN4_9PSEU</name>
<feature type="compositionally biased region" description="Basic residues" evidence="1">
    <location>
        <begin position="53"/>
        <end position="69"/>
    </location>
</feature>
<evidence type="ECO:0000256" key="1">
    <source>
        <dbReference type="SAM" id="MobiDB-lite"/>
    </source>
</evidence>
<protein>
    <submittedName>
        <fullName evidence="2">Uncharacterized protein</fullName>
    </submittedName>
</protein>
<accession>A0ABN0TXN4</accession>
<evidence type="ECO:0000313" key="3">
    <source>
        <dbReference type="Proteomes" id="UP001500416"/>
    </source>
</evidence>
<evidence type="ECO:0000313" key="2">
    <source>
        <dbReference type="EMBL" id="GAA0232750.1"/>
    </source>
</evidence>
<proteinExistence type="predicted"/>
<dbReference type="RefSeq" id="WP_343934832.1">
    <property type="nucleotide sequence ID" value="NZ_BAAABU010000006.1"/>
</dbReference>
<gene>
    <name evidence="2" type="ORF">GCM10010492_34390</name>
</gene>